<sequence>MLIYLGISFGAMFEGELTLIAAAFAAQRGLMTLHWVFLAALAGTLLADWFYFIMARFFGAERIEKSPVLSSRLHAPKVWLKKHSMLLLLTYRYLYGMRTLFLMMAGLSEIPLRRFLIFSAIATSVWATIFSLIGFYLGEYIPHSLPKDASLFLYVIAGLAILAALVARKRSRRSAQ</sequence>
<dbReference type="InterPro" id="IPR032816">
    <property type="entry name" value="VTT_dom"/>
</dbReference>
<dbReference type="PANTHER" id="PTHR42709">
    <property type="entry name" value="ALKALINE PHOSPHATASE LIKE PROTEIN"/>
    <property type="match status" value="1"/>
</dbReference>
<dbReference type="EMBL" id="AFWT01000011">
    <property type="protein sequence ID" value="EGV31695.1"/>
    <property type="molecule type" value="Genomic_DNA"/>
</dbReference>
<gene>
    <name evidence="3" type="ORF">ThidrDRAFT_1896</name>
</gene>
<proteinExistence type="predicted"/>
<dbReference type="PANTHER" id="PTHR42709:SF2">
    <property type="entry name" value="INNER MEMBRANE PROTEIN YOHD"/>
    <property type="match status" value="1"/>
</dbReference>
<evidence type="ECO:0000259" key="2">
    <source>
        <dbReference type="Pfam" id="PF09335"/>
    </source>
</evidence>
<keyword evidence="1" id="KW-0472">Membrane</keyword>
<organism evidence="3 4">
    <name type="scientific">Thiorhodococcus drewsii AZ1</name>
    <dbReference type="NCBI Taxonomy" id="765913"/>
    <lineage>
        <taxon>Bacteria</taxon>
        <taxon>Pseudomonadati</taxon>
        <taxon>Pseudomonadota</taxon>
        <taxon>Gammaproteobacteria</taxon>
        <taxon>Chromatiales</taxon>
        <taxon>Chromatiaceae</taxon>
        <taxon>Thiorhodococcus</taxon>
    </lineage>
</organism>
<feature type="transmembrane region" description="Helical" evidence="1">
    <location>
        <begin position="33"/>
        <end position="58"/>
    </location>
</feature>
<reference evidence="3 4" key="1">
    <citation type="submission" date="2011-06" db="EMBL/GenBank/DDBJ databases">
        <title>The draft genome of Thiorhodococcus drewsii AZ1.</title>
        <authorList>
            <consortium name="US DOE Joint Genome Institute (JGI-PGF)"/>
            <person name="Lucas S."/>
            <person name="Han J."/>
            <person name="Lapidus A."/>
            <person name="Cheng J.-F."/>
            <person name="Goodwin L."/>
            <person name="Pitluck S."/>
            <person name="Peters L."/>
            <person name="Land M.L."/>
            <person name="Hauser L."/>
            <person name="Vogl K."/>
            <person name="Liu Z."/>
            <person name="Imhoff J."/>
            <person name="Thiel V."/>
            <person name="Frigaard N.-U."/>
            <person name="Bryant D.A."/>
            <person name="Woyke T.J."/>
        </authorList>
    </citation>
    <scope>NUCLEOTIDE SEQUENCE [LARGE SCALE GENOMIC DNA]</scope>
    <source>
        <strain evidence="3 4">AZ1</strain>
    </source>
</reference>
<protein>
    <recommendedName>
        <fullName evidence="2">VTT domain-containing protein</fullName>
    </recommendedName>
</protein>
<keyword evidence="4" id="KW-1185">Reference proteome</keyword>
<feature type="transmembrane region" description="Helical" evidence="1">
    <location>
        <begin position="115"/>
        <end position="137"/>
    </location>
</feature>
<comment type="caution">
    <text evidence="3">The sequence shown here is derived from an EMBL/GenBank/DDBJ whole genome shotgun (WGS) entry which is preliminary data.</text>
</comment>
<evidence type="ECO:0000313" key="4">
    <source>
        <dbReference type="Proteomes" id="UP000004200"/>
    </source>
</evidence>
<name>G2E0S3_9GAMM</name>
<keyword evidence="1" id="KW-0812">Transmembrane</keyword>
<dbReference type="AlphaFoldDB" id="G2E0S3"/>
<dbReference type="Proteomes" id="UP000004200">
    <property type="component" value="Unassembled WGS sequence"/>
</dbReference>
<dbReference type="STRING" id="765913.ThidrDRAFT_1896"/>
<feature type="transmembrane region" description="Helical" evidence="1">
    <location>
        <begin position="6"/>
        <end position="26"/>
    </location>
</feature>
<dbReference type="Pfam" id="PF09335">
    <property type="entry name" value="VTT_dom"/>
    <property type="match status" value="1"/>
</dbReference>
<evidence type="ECO:0000313" key="3">
    <source>
        <dbReference type="EMBL" id="EGV31695.1"/>
    </source>
</evidence>
<accession>G2E0S3</accession>
<evidence type="ECO:0000256" key="1">
    <source>
        <dbReference type="SAM" id="Phobius"/>
    </source>
</evidence>
<keyword evidence="1" id="KW-1133">Transmembrane helix</keyword>
<dbReference type="GO" id="GO:0005886">
    <property type="term" value="C:plasma membrane"/>
    <property type="evidence" value="ECO:0007669"/>
    <property type="project" value="UniProtKB-ARBA"/>
</dbReference>
<feature type="domain" description="VTT" evidence="2">
    <location>
        <begin position="16"/>
        <end position="134"/>
    </location>
</feature>
<dbReference type="eggNOG" id="COG0586">
    <property type="taxonomic scope" value="Bacteria"/>
</dbReference>
<feature type="transmembrane region" description="Helical" evidence="1">
    <location>
        <begin position="149"/>
        <end position="167"/>
    </location>
</feature>
<dbReference type="InterPro" id="IPR051311">
    <property type="entry name" value="DedA_domain"/>
</dbReference>